<proteinExistence type="predicted"/>
<dbReference type="Proteomes" id="UP000093757">
    <property type="component" value="Unassembled WGS sequence"/>
</dbReference>
<name>A0A1A6BKW3_MYCGO</name>
<reference evidence="2 3" key="1">
    <citation type="submission" date="2016-06" db="EMBL/GenBank/DDBJ databases">
        <authorList>
            <person name="Kjaerup R.B."/>
            <person name="Dalgaard T.S."/>
            <person name="Juul-Madsen H.R."/>
        </authorList>
    </citation>
    <scope>NUCLEOTIDE SEQUENCE [LARGE SCALE GENOMIC DNA]</scope>
    <source>
        <strain evidence="2 3">1245752.6</strain>
    </source>
</reference>
<evidence type="ECO:0000313" key="3">
    <source>
        <dbReference type="Proteomes" id="UP000093757"/>
    </source>
</evidence>
<protein>
    <submittedName>
        <fullName evidence="2">Uncharacterized protein</fullName>
    </submittedName>
</protein>
<evidence type="ECO:0000313" key="2">
    <source>
        <dbReference type="EMBL" id="OBS02936.1"/>
    </source>
</evidence>
<dbReference type="EMBL" id="MAEM01000123">
    <property type="protein sequence ID" value="OBS02936.1"/>
    <property type="molecule type" value="Genomic_DNA"/>
</dbReference>
<gene>
    <name evidence="2" type="ORF">A9W98_12300</name>
</gene>
<evidence type="ECO:0000256" key="1">
    <source>
        <dbReference type="SAM" id="MobiDB-lite"/>
    </source>
</evidence>
<feature type="region of interest" description="Disordered" evidence="1">
    <location>
        <begin position="45"/>
        <end position="69"/>
    </location>
</feature>
<organism evidence="2 3">
    <name type="scientific">Mycobacterium gordonae</name>
    <dbReference type="NCBI Taxonomy" id="1778"/>
    <lineage>
        <taxon>Bacteria</taxon>
        <taxon>Bacillati</taxon>
        <taxon>Actinomycetota</taxon>
        <taxon>Actinomycetes</taxon>
        <taxon>Mycobacteriales</taxon>
        <taxon>Mycobacteriaceae</taxon>
        <taxon>Mycobacterium</taxon>
    </lineage>
</organism>
<dbReference type="AlphaFoldDB" id="A0A1A6BKW3"/>
<sequence length="69" mass="7371">MEWMLDLPGAAAIIVTAADGRHGSRFQLAPKCWMPVTAKHPNVLTQQHPDDATLPQGGRSPLIQLTAAA</sequence>
<comment type="caution">
    <text evidence="2">The sequence shown here is derived from an EMBL/GenBank/DDBJ whole genome shotgun (WGS) entry which is preliminary data.</text>
</comment>
<accession>A0A1A6BKW3</accession>